<accession>A0A238W2B7</accession>
<name>A0A238W2B7_9ACTN</name>
<dbReference type="AlphaFoldDB" id="A0A238W2B7"/>
<reference evidence="2" key="1">
    <citation type="submission" date="2017-06" db="EMBL/GenBank/DDBJ databases">
        <authorList>
            <person name="Varghese N."/>
            <person name="Submissions S."/>
        </authorList>
    </citation>
    <scope>NUCLEOTIDE SEQUENCE [LARGE SCALE GENOMIC DNA]</scope>
    <source>
        <strain evidence="2">DSM 44485</strain>
    </source>
</reference>
<evidence type="ECO:0000313" key="1">
    <source>
        <dbReference type="EMBL" id="SNR40666.1"/>
    </source>
</evidence>
<dbReference type="Proteomes" id="UP000198420">
    <property type="component" value="Unassembled WGS sequence"/>
</dbReference>
<sequence length="32" mass="3262">MKEQPMPAVSPVTAAAVQFDPQVGCVMADAAT</sequence>
<evidence type="ECO:0000313" key="2">
    <source>
        <dbReference type="Proteomes" id="UP000198420"/>
    </source>
</evidence>
<protein>
    <submittedName>
        <fullName evidence="1">Uncharacterized protein</fullName>
    </submittedName>
</protein>
<organism evidence="1 2">
    <name type="scientific">Actinomadura mexicana</name>
    <dbReference type="NCBI Taxonomy" id="134959"/>
    <lineage>
        <taxon>Bacteria</taxon>
        <taxon>Bacillati</taxon>
        <taxon>Actinomycetota</taxon>
        <taxon>Actinomycetes</taxon>
        <taxon>Streptosporangiales</taxon>
        <taxon>Thermomonosporaceae</taxon>
        <taxon>Actinomadura</taxon>
    </lineage>
</organism>
<gene>
    <name evidence="1" type="ORF">SAMN06265355_102646</name>
</gene>
<keyword evidence="2" id="KW-1185">Reference proteome</keyword>
<proteinExistence type="predicted"/>
<dbReference type="EMBL" id="FZNP01000002">
    <property type="protein sequence ID" value="SNR40666.1"/>
    <property type="molecule type" value="Genomic_DNA"/>
</dbReference>